<organism evidence="19 20">
    <name type="scientific">Polarella glacialis</name>
    <name type="common">Dinoflagellate</name>
    <dbReference type="NCBI Taxonomy" id="89957"/>
    <lineage>
        <taxon>Eukaryota</taxon>
        <taxon>Sar</taxon>
        <taxon>Alveolata</taxon>
        <taxon>Dinophyceae</taxon>
        <taxon>Suessiales</taxon>
        <taxon>Suessiaceae</taxon>
        <taxon>Polarella</taxon>
    </lineage>
</organism>
<keyword evidence="9 17" id="KW-0812">Transmembrane</keyword>
<protein>
    <recommendedName>
        <fullName evidence="6">dolichyl-diphosphooligosaccharide--protein glycotransferase</fullName>
        <ecNumber evidence="6">2.4.99.18</ecNumber>
    </recommendedName>
</protein>
<accession>A0A813LGY0</accession>
<dbReference type="GO" id="GO:0012505">
    <property type="term" value="C:endomembrane system"/>
    <property type="evidence" value="ECO:0007669"/>
    <property type="project" value="UniProtKB-SubCell"/>
</dbReference>
<dbReference type="AlphaFoldDB" id="A0A813LGY0"/>
<comment type="caution">
    <text evidence="19">The sequence shown here is derived from an EMBL/GenBank/DDBJ whole genome shotgun (WGS) entry which is preliminary data.</text>
</comment>
<proteinExistence type="inferred from homology"/>
<dbReference type="EC" id="2.4.99.18" evidence="6"/>
<feature type="transmembrane region" description="Helical" evidence="17">
    <location>
        <begin position="118"/>
        <end position="136"/>
    </location>
</feature>
<dbReference type="InterPro" id="IPR003674">
    <property type="entry name" value="Oligo_trans_STT3"/>
</dbReference>
<feature type="transmembrane region" description="Helical" evidence="17">
    <location>
        <begin position="184"/>
        <end position="201"/>
    </location>
</feature>
<evidence type="ECO:0000256" key="12">
    <source>
        <dbReference type="ARBA" id="ARBA00022989"/>
    </source>
</evidence>
<keyword evidence="12 17" id="KW-1133">Transmembrane helix</keyword>
<evidence type="ECO:0000256" key="13">
    <source>
        <dbReference type="ARBA" id="ARBA00023136"/>
    </source>
</evidence>
<comment type="cofactor">
    <cofactor evidence="2">
        <name>Mg(2+)</name>
        <dbReference type="ChEBI" id="CHEBI:18420"/>
    </cofactor>
</comment>
<evidence type="ECO:0000256" key="5">
    <source>
        <dbReference type="ARBA" id="ARBA00010810"/>
    </source>
</evidence>
<evidence type="ECO:0000256" key="8">
    <source>
        <dbReference type="ARBA" id="ARBA00022679"/>
    </source>
</evidence>
<evidence type="ECO:0000256" key="9">
    <source>
        <dbReference type="ARBA" id="ARBA00022692"/>
    </source>
</evidence>
<dbReference type="Proteomes" id="UP000626109">
    <property type="component" value="Unassembled WGS sequence"/>
</dbReference>
<dbReference type="GO" id="GO:0004579">
    <property type="term" value="F:dolichyl-diphosphooligosaccharide-protein glycotransferase activity"/>
    <property type="evidence" value="ECO:0007669"/>
    <property type="project" value="UniProtKB-EC"/>
</dbReference>
<evidence type="ECO:0000256" key="6">
    <source>
        <dbReference type="ARBA" id="ARBA00012605"/>
    </source>
</evidence>
<feature type="non-terminal residue" evidence="19">
    <location>
        <position position="662"/>
    </location>
</feature>
<evidence type="ECO:0000256" key="3">
    <source>
        <dbReference type="ARBA" id="ARBA00004127"/>
    </source>
</evidence>
<dbReference type="EMBL" id="CAJNNW010035432">
    <property type="protein sequence ID" value="CAE8727696.1"/>
    <property type="molecule type" value="Genomic_DNA"/>
</dbReference>
<evidence type="ECO:0000256" key="11">
    <source>
        <dbReference type="ARBA" id="ARBA00022842"/>
    </source>
</evidence>
<feature type="transmembrane region" description="Helical" evidence="17">
    <location>
        <begin position="283"/>
        <end position="300"/>
    </location>
</feature>
<evidence type="ECO:0000313" key="20">
    <source>
        <dbReference type="Proteomes" id="UP000626109"/>
    </source>
</evidence>
<keyword evidence="8" id="KW-0808">Transferase</keyword>
<feature type="transmembrane region" description="Helical" evidence="17">
    <location>
        <begin position="12"/>
        <end position="36"/>
    </location>
</feature>
<evidence type="ECO:0000256" key="14">
    <source>
        <dbReference type="ARBA" id="ARBA00023211"/>
    </source>
</evidence>
<dbReference type="PANTHER" id="PTHR13872">
    <property type="entry name" value="DOLICHYL-DIPHOSPHOOLIGOSACCHARIDE--PROTEIN GLYCOSYLTRANSFERASE SUBUNIT"/>
    <property type="match status" value="1"/>
</dbReference>
<keyword evidence="7" id="KW-0328">Glycosyltransferase</keyword>
<comment type="catalytic activity">
    <reaction evidence="15">
        <text>a di-trans,poly-cis-dolichyl diphosphooligosaccharide + L-asparaginyl-[protein] = N(4)-(oligosaccharide-(1-&gt;4)-N-acetyl-beta-D-glucosaminyl-(1-&gt;4)-N-acetyl-beta-D-glucosaminyl)-L-asparaginyl-[protein] + a di-trans,poly-cis-dolichyl diphosphate + H(+)</text>
        <dbReference type="Rhea" id="RHEA:22980"/>
        <dbReference type="Rhea" id="RHEA-COMP:12804"/>
        <dbReference type="Rhea" id="RHEA-COMP:12805"/>
        <dbReference type="Rhea" id="RHEA-COMP:19506"/>
        <dbReference type="Rhea" id="RHEA-COMP:19509"/>
        <dbReference type="ChEBI" id="CHEBI:15378"/>
        <dbReference type="ChEBI" id="CHEBI:50347"/>
        <dbReference type="ChEBI" id="CHEBI:57497"/>
        <dbReference type="ChEBI" id="CHEBI:57570"/>
        <dbReference type="ChEBI" id="CHEBI:132529"/>
        <dbReference type="EC" id="2.4.99.18"/>
    </reaction>
</comment>
<keyword evidence="10" id="KW-0479">Metal-binding</keyword>
<reference evidence="19" key="1">
    <citation type="submission" date="2021-02" db="EMBL/GenBank/DDBJ databases">
        <authorList>
            <person name="Dougan E. K."/>
            <person name="Rhodes N."/>
            <person name="Thang M."/>
            <person name="Chan C."/>
        </authorList>
    </citation>
    <scope>NUCLEOTIDE SEQUENCE</scope>
</reference>
<dbReference type="Pfam" id="PF02516">
    <property type="entry name" value="STT3"/>
    <property type="match status" value="1"/>
</dbReference>
<feature type="transmembrane region" description="Helical" evidence="17">
    <location>
        <begin position="349"/>
        <end position="370"/>
    </location>
</feature>
<comment type="similarity">
    <text evidence="5">Belongs to the STT3 family.</text>
</comment>
<feature type="transmembrane region" description="Helical" evidence="17">
    <location>
        <begin position="312"/>
        <end position="329"/>
    </location>
</feature>
<keyword evidence="13 17" id="KW-0472">Membrane</keyword>
<feature type="transmembrane region" description="Helical" evidence="17">
    <location>
        <begin position="157"/>
        <end position="178"/>
    </location>
</feature>
<dbReference type="UniPathway" id="UPA00378"/>
<evidence type="ECO:0000256" key="16">
    <source>
        <dbReference type="SAM" id="MobiDB-lite"/>
    </source>
</evidence>
<dbReference type="GO" id="GO:0046872">
    <property type="term" value="F:metal ion binding"/>
    <property type="evidence" value="ECO:0007669"/>
    <property type="project" value="UniProtKB-KW"/>
</dbReference>
<evidence type="ECO:0000259" key="18">
    <source>
        <dbReference type="Pfam" id="PF02516"/>
    </source>
</evidence>
<name>A0A813LGY0_POLGL</name>
<sequence length="662" mass="74067">MSFLPAVIAWPLRVIFISALVALQCLLLLWFLYAAYDIRLHPIKDFGYIIHEFDPWFNYRAAEYLAEHGLYKFLHWYDYMSWYPLGRPIGTTIFPGMQMTAVAIWEAMKMLPTTTIQMPWYLLALRPAVSVLKRWGFMFMPNIKKTMDIAPMSVNDICCMIPPWFGSYASLFTGLLAYEISRSVNAGLMATGIMAIIPAHLMRSVGGEFDNEAVAVTAISMTFWLWLLSVRTPKWWPVGILAGISYVYMVAAWGGYIFVLNMIGLHAAMLVGLGRFNTGVHKAYTLFFLIGTAGAMQIPVVGTTPIRSLEQMGPLLVFFGYQVLAFCDYQRRKHNMGALEFAKFRAQMILLLAAVLVGIVVMLYPTGYFGPLSSRIRGLFVKHTKTGNPLVDSVAEHQPANPSMYASYLNLPLDYAVLGGLVCLWNRNNGFWFLCLYGFIAQHFSGKMSRLVLICGPIVSVAAGIWCGFLMDLLLEPFLLLLGKKGYTDPTEGDAKSSDSGKAAPSSGKAAPKKAAGKKGASSGAIDWTLEEYEEDQRPGGAAQLLCIVQGQIYAQIPQANLTTYRETRKNLDTNPAFVLGRVGLSLVLILYICTISSARQKVVVFMKHCDQVARSLSNPQVVYMARQRDGTNFLVDDYLKGYQWIDQHTPKDSRVMAWWDY</sequence>
<evidence type="ECO:0000256" key="7">
    <source>
        <dbReference type="ARBA" id="ARBA00022676"/>
    </source>
</evidence>
<comment type="pathway">
    <text evidence="4">Protein modification; protein glycosylation.</text>
</comment>
<gene>
    <name evidence="19" type="ORF">PGLA2088_LOCUS44888</name>
</gene>
<feature type="transmembrane region" description="Helical" evidence="17">
    <location>
        <begin position="213"/>
        <end position="230"/>
    </location>
</feature>
<dbReference type="GO" id="GO:0016020">
    <property type="term" value="C:membrane"/>
    <property type="evidence" value="ECO:0007669"/>
    <property type="project" value="InterPro"/>
</dbReference>
<feature type="domain" description="Oligosaccharyl transferase STT3 N-terminal" evidence="18">
    <location>
        <begin position="32"/>
        <end position="454"/>
    </location>
</feature>
<evidence type="ECO:0000256" key="17">
    <source>
        <dbReference type="SAM" id="Phobius"/>
    </source>
</evidence>
<evidence type="ECO:0000313" key="19">
    <source>
        <dbReference type="EMBL" id="CAE8727696.1"/>
    </source>
</evidence>
<comment type="cofactor">
    <cofactor evidence="1">
        <name>Mn(2+)</name>
        <dbReference type="ChEBI" id="CHEBI:29035"/>
    </cofactor>
</comment>
<evidence type="ECO:0000256" key="15">
    <source>
        <dbReference type="ARBA" id="ARBA00048829"/>
    </source>
</evidence>
<feature type="transmembrane region" description="Helical" evidence="17">
    <location>
        <begin position="415"/>
        <end position="439"/>
    </location>
</feature>
<comment type="subcellular location">
    <subcellularLocation>
        <location evidence="3">Endomembrane system</location>
        <topology evidence="3">Multi-pass membrane protein</topology>
    </subcellularLocation>
</comment>
<feature type="transmembrane region" description="Helical" evidence="17">
    <location>
        <begin position="451"/>
        <end position="471"/>
    </location>
</feature>
<evidence type="ECO:0000256" key="4">
    <source>
        <dbReference type="ARBA" id="ARBA00004922"/>
    </source>
</evidence>
<feature type="transmembrane region" description="Helical" evidence="17">
    <location>
        <begin position="579"/>
        <end position="599"/>
    </location>
</feature>
<evidence type="ECO:0000256" key="10">
    <source>
        <dbReference type="ARBA" id="ARBA00022723"/>
    </source>
</evidence>
<feature type="compositionally biased region" description="Low complexity" evidence="16">
    <location>
        <begin position="500"/>
        <end position="510"/>
    </location>
</feature>
<dbReference type="InterPro" id="IPR048307">
    <property type="entry name" value="STT3_N"/>
</dbReference>
<feature type="region of interest" description="Disordered" evidence="16">
    <location>
        <begin position="490"/>
        <end position="520"/>
    </location>
</feature>
<evidence type="ECO:0000256" key="2">
    <source>
        <dbReference type="ARBA" id="ARBA00001946"/>
    </source>
</evidence>
<keyword evidence="14" id="KW-0464">Manganese</keyword>
<dbReference type="PANTHER" id="PTHR13872:SF1">
    <property type="entry name" value="DOLICHYL-DIPHOSPHOOLIGOSACCHARIDE--PROTEIN GLYCOSYLTRANSFERASE SUBUNIT STT3B"/>
    <property type="match status" value="1"/>
</dbReference>
<keyword evidence="11" id="KW-0460">Magnesium</keyword>
<evidence type="ECO:0000256" key="1">
    <source>
        <dbReference type="ARBA" id="ARBA00001936"/>
    </source>
</evidence>